<accession>A0A151JGH1</accession>
<name>A0A151JGH1_9VIBR</name>
<evidence type="ECO:0000313" key="2">
    <source>
        <dbReference type="Proteomes" id="UP000075349"/>
    </source>
</evidence>
<sequence>MNNKFTISDIYDVFKKKSCFLYHGVGNGMGAGANTNIDPLQHLKNALSTNYELCCSTISSGDSLYTNNYFGELGFILKIKHPDSITYICPNDAGSSKTANNRRHTTYGISQPIGLSDVEDSITNRGISYLNLPGTAWNEWGVQSYDVFGLFIDTGLPFSFFINNQIVTIGLNNIENAFPGMNIYARDHVGDLRQVFYCPKNHISWGSSITISNIYP</sequence>
<proteinExistence type="predicted"/>
<protein>
    <submittedName>
        <fullName evidence="1">Uncharacterized protein</fullName>
    </submittedName>
</protein>
<comment type="caution">
    <text evidence="1">The sequence shown here is derived from an EMBL/GenBank/DDBJ whole genome shotgun (WGS) entry which is preliminary data.</text>
</comment>
<gene>
    <name evidence="1" type="ORF">AUQ44_02245</name>
</gene>
<dbReference type="Proteomes" id="UP000075349">
    <property type="component" value="Unassembled WGS sequence"/>
</dbReference>
<reference evidence="2" key="1">
    <citation type="submission" date="2015-12" db="EMBL/GenBank/DDBJ databases">
        <authorList>
            <person name="Tarr C.L."/>
            <person name="Gladney L.M."/>
        </authorList>
    </citation>
    <scope>NUCLEOTIDE SEQUENCE [LARGE SCALE GENOMIC DNA]</scope>
    <source>
        <strain evidence="2">2756-81</strain>
    </source>
</reference>
<dbReference type="AlphaFoldDB" id="A0A151JGH1"/>
<dbReference type="EMBL" id="LOMK01000001">
    <property type="protein sequence ID" value="KYN24727.1"/>
    <property type="molecule type" value="Genomic_DNA"/>
</dbReference>
<organism evidence="1 2">
    <name type="scientific">Vibrio cidicii</name>
    <dbReference type="NCBI Taxonomy" id="1763883"/>
    <lineage>
        <taxon>Bacteria</taxon>
        <taxon>Pseudomonadati</taxon>
        <taxon>Pseudomonadota</taxon>
        <taxon>Gammaproteobacteria</taxon>
        <taxon>Vibrionales</taxon>
        <taxon>Vibrionaceae</taxon>
        <taxon>Vibrio</taxon>
    </lineage>
</organism>
<evidence type="ECO:0000313" key="1">
    <source>
        <dbReference type="EMBL" id="KYN24727.1"/>
    </source>
</evidence>